<dbReference type="Gene3D" id="1.25.10.10">
    <property type="entry name" value="Leucine-rich Repeat Variant"/>
    <property type="match status" value="1"/>
</dbReference>
<dbReference type="PANTHER" id="PTHR19316:SF18">
    <property type="entry name" value="HSP70-BINDING PROTEIN 1"/>
    <property type="match status" value="1"/>
</dbReference>
<dbReference type="WBParaSite" id="TMUE_1000003344.1">
    <property type="protein sequence ID" value="TMUE_1000003344.1"/>
    <property type="gene ID" value="WBGene00290455"/>
</dbReference>
<dbReference type="GO" id="GO:0005783">
    <property type="term" value="C:endoplasmic reticulum"/>
    <property type="evidence" value="ECO:0007669"/>
    <property type="project" value="TreeGrafter"/>
</dbReference>
<dbReference type="InterPro" id="IPR016024">
    <property type="entry name" value="ARM-type_fold"/>
</dbReference>
<accession>A0A5S6Q801</accession>
<dbReference type="InterPro" id="IPR050693">
    <property type="entry name" value="Hsp70_NEF-Inhibitors"/>
</dbReference>
<name>A0A5S6Q801_TRIMR</name>
<proteinExistence type="predicted"/>
<protein>
    <submittedName>
        <fullName evidence="2">Armadillo repeat-containing domain-containing protein</fullName>
    </submittedName>
</protein>
<keyword evidence="1" id="KW-1185">Reference proteome</keyword>
<dbReference type="SUPFAM" id="SSF48371">
    <property type="entry name" value="ARM repeat"/>
    <property type="match status" value="1"/>
</dbReference>
<evidence type="ECO:0000313" key="1">
    <source>
        <dbReference type="Proteomes" id="UP000046395"/>
    </source>
</evidence>
<reference evidence="2" key="1">
    <citation type="submission" date="2019-12" db="UniProtKB">
        <authorList>
            <consortium name="WormBaseParasite"/>
        </authorList>
    </citation>
    <scope>IDENTIFICATION</scope>
</reference>
<dbReference type="STRING" id="70415.A0A5S6Q801"/>
<dbReference type="GO" id="GO:0000774">
    <property type="term" value="F:adenyl-nucleotide exchange factor activity"/>
    <property type="evidence" value="ECO:0007669"/>
    <property type="project" value="TreeGrafter"/>
</dbReference>
<dbReference type="InterPro" id="IPR011989">
    <property type="entry name" value="ARM-like"/>
</dbReference>
<dbReference type="Proteomes" id="UP000046395">
    <property type="component" value="Unassembled WGS sequence"/>
</dbReference>
<organism evidence="1 2">
    <name type="scientific">Trichuris muris</name>
    <name type="common">Mouse whipworm</name>
    <dbReference type="NCBI Taxonomy" id="70415"/>
    <lineage>
        <taxon>Eukaryota</taxon>
        <taxon>Metazoa</taxon>
        <taxon>Ecdysozoa</taxon>
        <taxon>Nematoda</taxon>
        <taxon>Enoplea</taxon>
        <taxon>Dorylaimia</taxon>
        <taxon>Trichinellida</taxon>
        <taxon>Trichuridae</taxon>
        <taxon>Trichuris</taxon>
    </lineage>
</organism>
<dbReference type="AlphaFoldDB" id="A0A5S6Q801"/>
<dbReference type="PANTHER" id="PTHR19316">
    <property type="entry name" value="PROTEIN FOLDING REGULATOR"/>
    <property type="match status" value="1"/>
</dbReference>
<sequence>MSTIQKRRYWRAFMVFARNIGEEKPTIPACIGSRKLTEEDAAKLRQALVDYGNSFWPIYQLKRMVEQLLNLALENPPTCEVMLTVRVLNALRQMCDSHREAADFCKIGGARLLMPFVLHRNEEIRATALNMVGIVVQNNVARQNIFAMEHYVPILMHIIGDESSSLSQRQAMHSLFSLCCSNEQVQHLACRSGVIALIVRSTRYQWLAVGTSYILGKILSDVPQYKGDACNEGALEALVNLAYDNDETVLREQALGTLRIILCACPEAQQSACAKRCMLLPKLKVLLERLIQERRTEYLVPICEQVIRYFGPDEPGEVNNETEHVRQSDGSL</sequence>
<evidence type="ECO:0000313" key="2">
    <source>
        <dbReference type="WBParaSite" id="TMUE_1000003344.1"/>
    </source>
</evidence>